<feature type="region of interest" description="Disordered" evidence="11">
    <location>
        <begin position="367"/>
        <end position="418"/>
    </location>
</feature>
<evidence type="ECO:0000256" key="6">
    <source>
        <dbReference type="ARBA" id="ARBA00022777"/>
    </source>
</evidence>
<evidence type="ECO:0000256" key="7">
    <source>
        <dbReference type="ARBA" id="ARBA00022840"/>
    </source>
</evidence>
<sequence length="418" mass="46062">MGLTGEGLASLSIGGAAGLFKVLEGVKRRVRRPDPAVRREQEMIDRVAVVFSQASGFLFTFFLPRRIKTFFLFEELLGQGGFGSVHLVKPTAVGVQRMPMLHRGGRYAIKGGSLRRLEPFEYSMTLLSDERLVEWQGLMLSQAADDRCIAHMHVILIEPAMGRYYEVMEYLQGPDLYTYLCARVNAVPDRTAGRLLTQLLSALQYLHAEVGMVHRDVKPENLAFAWPIERGRALPPLKLFDFGLSWILPSKPESEADVRSVIKLPRAGTPVYMGPETWDGLCGPPSDIWSAGTVAYIMFNLALPFGLEKFEAGEEIKAAQLGQLHWCDSEPSLSAQRLVNQALMVAPGERSTAQELLDLARRMASGGADAGDARSGDLPTADSWRGPIGSGTSFSISRQRAQGKESMAEADESEFEQL</sequence>
<dbReference type="PROSITE" id="PS50011">
    <property type="entry name" value="PROTEIN_KINASE_DOM"/>
    <property type="match status" value="1"/>
</dbReference>
<evidence type="ECO:0000256" key="8">
    <source>
        <dbReference type="ARBA" id="ARBA00047899"/>
    </source>
</evidence>
<evidence type="ECO:0000256" key="2">
    <source>
        <dbReference type="ARBA" id="ARBA00012513"/>
    </source>
</evidence>
<dbReference type="InterPro" id="IPR011009">
    <property type="entry name" value="Kinase-like_dom_sf"/>
</dbReference>
<keyword evidence="3" id="KW-0723">Serine/threonine-protein kinase</keyword>
<proteinExistence type="inferred from homology"/>
<comment type="catalytic activity">
    <reaction evidence="9">
        <text>L-seryl-[protein] + ATP = O-phospho-L-seryl-[protein] + ADP + H(+)</text>
        <dbReference type="Rhea" id="RHEA:17989"/>
        <dbReference type="Rhea" id="RHEA-COMP:9863"/>
        <dbReference type="Rhea" id="RHEA-COMP:11604"/>
        <dbReference type="ChEBI" id="CHEBI:15378"/>
        <dbReference type="ChEBI" id="CHEBI:29999"/>
        <dbReference type="ChEBI" id="CHEBI:30616"/>
        <dbReference type="ChEBI" id="CHEBI:83421"/>
        <dbReference type="ChEBI" id="CHEBI:456216"/>
        <dbReference type="EC" id="2.7.11.1"/>
    </reaction>
</comment>
<dbReference type="SMART" id="SM00220">
    <property type="entry name" value="S_TKc"/>
    <property type="match status" value="1"/>
</dbReference>
<keyword evidence="12" id="KW-0472">Membrane</keyword>
<evidence type="ECO:0000256" key="10">
    <source>
        <dbReference type="PROSITE-ProRule" id="PRU10141"/>
    </source>
</evidence>
<evidence type="ECO:0000256" key="11">
    <source>
        <dbReference type="SAM" id="MobiDB-lite"/>
    </source>
</evidence>
<feature type="transmembrane region" description="Helical" evidence="12">
    <location>
        <begin position="44"/>
        <end position="63"/>
    </location>
</feature>
<feature type="transmembrane region" description="Helical" evidence="12">
    <location>
        <begin position="6"/>
        <end position="23"/>
    </location>
</feature>
<feature type="compositionally biased region" description="Polar residues" evidence="11">
    <location>
        <begin position="390"/>
        <end position="400"/>
    </location>
</feature>
<organism evidence="14">
    <name type="scientific">Zooxanthella nutricula</name>
    <dbReference type="NCBI Taxonomy" id="1333877"/>
    <lineage>
        <taxon>Eukaryota</taxon>
        <taxon>Sar</taxon>
        <taxon>Alveolata</taxon>
        <taxon>Dinophyceae</taxon>
        <taxon>Peridiniales</taxon>
        <taxon>Peridiniales incertae sedis</taxon>
        <taxon>Zooxanthella</taxon>
    </lineage>
</organism>
<gene>
    <name evidence="14" type="ORF">BRAN1462_LOCUS10777</name>
</gene>
<keyword evidence="12" id="KW-1133">Transmembrane helix</keyword>
<keyword evidence="7 10" id="KW-0067">ATP-binding</keyword>
<dbReference type="PANTHER" id="PTHR43671:SF98">
    <property type="entry name" value="SERINE_THREONINE-PROTEIN KINASE NEK11"/>
    <property type="match status" value="1"/>
</dbReference>
<comment type="similarity">
    <text evidence="1">Belongs to the protein kinase superfamily. NEK Ser/Thr protein kinase family. NIMA subfamily.</text>
</comment>
<evidence type="ECO:0000256" key="12">
    <source>
        <dbReference type="SAM" id="Phobius"/>
    </source>
</evidence>
<accession>A0A6U6J4D3</accession>
<feature type="compositionally biased region" description="Acidic residues" evidence="11">
    <location>
        <begin position="408"/>
        <end position="418"/>
    </location>
</feature>
<dbReference type="InterPro" id="IPR017441">
    <property type="entry name" value="Protein_kinase_ATP_BS"/>
</dbReference>
<dbReference type="Pfam" id="PF00069">
    <property type="entry name" value="Pkinase"/>
    <property type="match status" value="1"/>
</dbReference>
<dbReference type="InterPro" id="IPR000719">
    <property type="entry name" value="Prot_kinase_dom"/>
</dbReference>
<feature type="binding site" evidence="10">
    <location>
        <position position="110"/>
    </location>
    <ligand>
        <name>ATP</name>
        <dbReference type="ChEBI" id="CHEBI:30616"/>
    </ligand>
</feature>
<dbReference type="GO" id="GO:0005524">
    <property type="term" value="F:ATP binding"/>
    <property type="evidence" value="ECO:0007669"/>
    <property type="project" value="UniProtKB-UniRule"/>
</dbReference>
<dbReference type="PROSITE" id="PS00107">
    <property type="entry name" value="PROTEIN_KINASE_ATP"/>
    <property type="match status" value="1"/>
</dbReference>
<reference evidence="14" key="1">
    <citation type="submission" date="2021-01" db="EMBL/GenBank/DDBJ databases">
        <authorList>
            <person name="Corre E."/>
            <person name="Pelletier E."/>
            <person name="Niang G."/>
            <person name="Scheremetjew M."/>
            <person name="Finn R."/>
            <person name="Kale V."/>
            <person name="Holt S."/>
            <person name="Cochrane G."/>
            <person name="Meng A."/>
            <person name="Brown T."/>
            <person name="Cohen L."/>
        </authorList>
    </citation>
    <scope>NUCLEOTIDE SEQUENCE</scope>
    <source>
        <strain evidence="14">RCC3387</strain>
    </source>
</reference>
<evidence type="ECO:0000256" key="1">
    <source>
        <dbReference type="ARBA" id="ARBA00010886"/>
    </source>
</evidence>
<evidence type="ECO:0000256" key="3">
    <source>
        <dbReference type="ARBA" id="ARBA00022527"/>
    </source>
</evidence>
<comment type="catalytic activity">
    <reaction evidence="8">
        <text>L-threonyl-[protein] + ATP = O-phospho-L-threonyl-[protein] + ADP + H(+)</text>
        <dbReference type="Rhea" id="RHEA:46608"/>
        <dbReference type="Rhea" id="RHEA-COMP:11060"/>
        <dbReference type="Rhea" id="RHEA-COMP:11605"/>
        <dbReference type="ChEBI" id="CHEBI:15378"/>
        <dbReference type="ChEBI" id="CHEBI:30013"/>
        <dbReference type="ChEBI" id="CHEBI:30616"/>
        <dbReference type="ChEBI" id="CHEBI:61977"/>
        <dbReference type="ChEBI" id="CHEBI:456216"/>
        <dbReference type="EC" id="2.7.11.1"/>
    </reaction>
</comment>
<keyword evidence="12" id="KW-0812">Transmembrane</keyword>
<dbReference type="SUPFAM" id="SSF56112">
    <property type="entry name" value="Protein kinase-like (PK-like)"/>
    <property type="match status" value="1"/>
</dbReference>
<feature type="domain" description="Protein kinase" evidence="13">
    <location>
        <begin position="71"/>
        <end position="363"/>
    </location>
</feature>
<evidence type="ECO:0000256" key="4">
    <source>
        <dbReference type="ARBA" id="ARBA00022679"/>
    </source>
</evidence>
<evidence type="ECO:0000256" key="5">
    <source>
        <dbReference type="ARBA" id="ARBA00022741"/>
    </source>
</evidence>
<dbReference type="GO" id="GO:0004674">
    <property type="term" value="F:protein serine/threonine kinase activity"/>
    <property type="evidence" value="ECO:0007669"/>
    <property type="project" value="UniProtKB-KW"/>
</dbReference>
<dbReference type="InterPro" id="IPR050660">
    <property type="entry name" value="NEK_Ser/Thr_kinase"/>
</dbReference>
<evidence type="ECO:0000256" key="9">
    <source>
        <dbReference type="ARBA" id="ARBA00048679"/>
    </source>
</evidence>
<dbReference type="EC" id="2.7.11.1" evidence="2"/>
<dbReference type="EMBL" id="HBGW01016988">
    <property type="protein sequence ID" value="CAD9525218.1"/>
    <property type="molecule type" value="Transcribed_RNA"/>
</dbReference>
<evidence type="ECO:0000259" key="13">
    <source>
        <dbReference type="PROSITE" id="PS50011"/>
    </source>
</evidence>
<dbReference type="Gene3D" id="1.10.510.10">
    <property type="entry name" value="Transferase(Phosphotransferase) domain 1"/>
    <property type="match status" value="1"/>
</dbReference>
<keyword evidence="6" id="KW-0418">Kinase</keyword>
<protein>
    <recommendedName>
        <fullName evidence="2">non-specific serine/threonine protein kinase</fullName>
        <ecNumber evidence="2">2.7.11.1</ecNumber>
    </recommendedName>
</protein>
<dbReference type="PANTHER" id="PTHR43671">
    <property type="entry name" value="SERINE/THREONINE-PROTEIN KINASE NEK"/>
    <property type="match status" value="1"/>
</dbReference>
<keyword evidence="5 10" id="KW-0547">Nucleotide-binding</keyword>
<evidence type="ECO:0000313" key="14">
    <source>
        <dbReference type="EMBL" id="CAD9525218.1"/>
    </source>
</evidence>
<keyword evidence="4" id="KW-0808">Transferase</keyword>
<dbReference type="AlphaFoldDB" id="A0A6U6J4D3"/>
<name>A0A6U6J4D3_9DINO</name>